<feature type="compositionally biased region" description="Acidic residues" evidence="1">
    <location>
        <begin position="1"/>
        <end position="34"/>
    </location>
</feature>
<feature type="region of interest" description="Disordered" evidence="1">
    <location>
        <begin position="367"/>
        <end position="391"/>
    </location>
</feature>
<reference evidence="2 3" key="1">
    <citation type="submission" date="2018-01" db="EMBL/GenBank/DDBJ databases">
        <title>Complete genome sequence of Streptomyces lunaelactis MM109T, a Ferroverdin A producer isolated from cave moonmilk deposits.</title>
        <authorList>
            <person name="Naome A."/>
            <person name="Martinet L."/>
            <person name="Maciejewska M."/>
            <person name="Anderssen S."/>
            <person name="Adam D."/>
            <person name="Tenconi E."/>
            <person name="Deflandre B."/>
            <person name="Arguelles-Arias A."/>
            <person name="Calusinska M."/>
            <person name="Copieters W."/>
            <person name="Karim L."/>
            <person name="Hanikenne M."/>
            <person name="Baurain D."/>
            <person name="van Wezel G."/>
            <person name="Smargiasso N."/>
            <person name="de Pauw E."/>
            <person name="Delfosse P."/>
            <person name="Rigali S."/>
        </authorList>
    </citation>
    <scope>NUCLEOTIDE SEQUENCE [LARGE SCALE GENOMIC DNA]</scope>
    <source>
        <strain evidence="2 3">MM109</strain>
        <plasmid evidence="3">Plasmid pslun2</plasmid>
    </source>
</reference>
<dbReference type="OrthoDB" id="3349669at2"/>
<dbReference type="KEGG" id="slk:SLUN_38940"/>
<geneLocation type="plasmid" evidence="3">
    <name>pslun2</name>
</geneLocation>
<feature type="compositionally biased region" description="Basic and acidic residues" evidence="1">
    <location>
        <begin position="457"/>
        <end position="500"/>
    </location>
</feature>
<feature type="region of interest" description="Disordered" evidence="1">
    <location>
        <begin position="1"/>
        <end position="36"/>
    </location>
</feature>
<evidence type="ECO:0000256" key="1">
    <source>
        <dbReference type="SAM" id="MobiDB-lite"/>
    </source>
</evidence>
<name>A0A2R4TFU8_9ACTN</name>
<dbReference type="RefSeq" id="WP_108155297.1">
    <property type="nucleotide sequence ID" value="NZ_CP026306.1"/>
</dbReference>
<accession>A0A2R4TFU8</accession>
<keyword evidence="2" id="KW-0614">Plasmid</keyword>
<dbReference type="Gene3D" id="1.10.10.10">
    <property type="entry name" value="Winged helix-like DNA-binding domain superfamily/Winged helix DNA-binding domain"/>
    <property type="match status" value="1"/>
</dbReference>
<feature type="region of interest" description="Disordered" evidence="1">
    <location>
        <begin position="456"/>
        <end position="506"/>
    </location>
</feature>
<dbReference type="Proteomes" id="UP000244201">
    <property type="component" value="Plasmid pSLUN2"/>
</dbReference>
<evidence type="ECO:0000313" key="3">
    <source>
        <dbReference type="Proteomes" id="UP000244201"/>
    </source>
</evidence>
<dbReference type="EMBL" id="CP026306">
    <property type="protein sequence ID" value="AVZ78008.1"/>
    <property type="molecule type" value="Genomic_DNA"/>
</dbReference>
<gene>
    <name evidence="2" type="ORF">SLUN_38940</name>
</gene>
<keyword evidence="3" id="KW-1185">Reference proteome</keyword>
<feature type="region of interest" description="Disordered" evidence="1">
    <location>
        <begin position="170"/>
        <end position="252"/>
    </location>
</feature>
<dbReference type="InterPro" id="IPR036388">
    <property type="entry name" value="WH-like_DNA-bd_sf"/>
</dbReference>
<protein>
    <recommendedName>
        <fullName evidence="4">Helix-turn-helix domain-containing protein</fullName>
    </recommendedName>
</protein>
<feature type="compositionally biased region" description="Basic and acidic residues" evidence="1">
    <location>
        <begin position="367"/>
        <end position="386"/>
    </location>
</feature>
<dbReference type="GeneID" id="55661210"/>
<evidence type="ECO:0000313" key="2">
    <source>
        <dbReference type="EMBL" id="AVZ78008.1"/>
    </source>
</evidence>
<evidence type="ECO:0008006" key="4">
    <source>
        <dbReference type="Google" id="ProtNLM"/>
    </source>
</evidence>
<organism evidence="2 3">
    <name type="scientific">Streptomyces lunaelactis</name>
    <dbReference type="NCBI Taxonomy" id="1535768"/>
    <lineage>
        <taxon>Bacteria</taxon>
        <taxon>Bacillati</taxon>
        <taxon>Actinomycetota</taxon>
        <taxon>Actinomycetes</taxon>
        <taxon>Kitasatosporales</taxon>
        <taxon>Streptomycetaceae</taxon>
        <taxon>Streptomyces</taxon>
    </lineage>
</organism>
<sequence>MSDFPDENDLWADGLPEDVEEPVDEADGELDELDGPPVEFRRGRRSRYKFTMTPQWVLLMTELSHPAFRLYCLMLAHVSSERDDQLVWPQQKTLAKMLGYSRRASVDPLIKLLVKLQLIEVEEKRYGHNNSRRRNVYTVHEEPPANWKGWASLQEFYAAEKAARKAARTAEKKAAEAAPKAAKGRTSVSAGQDGVTPTSPPAAAPASAPEHEKTGDATPSARPHGERGASATSGGTRTSKKASPKKASKTRFRMTREQAAAVATVEAAWPAALAELLPKYRPDVIRDAVLEALDGGRTADQLAARVQRRWSTHGYADALATGGKGIGSPVGVAVGLVRPSTDCPDPMCEDGVTIHVGDACPKCEQRRLDRKADRRQGRVPDQRKDQGPAPECWTCEGPDCEKPGKGQRPEDGLCRTCREQLQAATARLTADLAAADAERQRRADALAWEALLEDAYDEHQEREDQAAEARATAERERQRAADAAENQRLREEMLRQHPELAEYAQA</sequence>
<feature type="compositionally biased region" description="Basic residues" evidence="1">
    <location>
        <begin position="238"/>
        <end position="252"/>
    </location>
</feature>
<proteinExistence type="predicted"/>
<dbReference type="AlphaFoldDB" id="A0A2R4TFU8"/>